<organism evidence="1 2">
    <name type="scientific">Naganishia cerealis</name>
    <dbReference type="NCBI Taxonomy" id="610337"/>
    <lineage>
        <taxon>Eukaryota</taxon>
        <taxon>Fungi</taxon>
        <taxon>Dikarya</taxon>
        <taxon>Basidiomycota</taxon>
        <taxon>Agaricomycotina</taxon>
        <taxon>Tremellomycetes</taxon>
        <taxon>Filobasidiales</taxon>
        <taxon>Filobasidiaceae</taxon>
        <taxon>Naganishia</taxon>
    </lineage>
</organism>
<protein>
    <submittedName>
        <fullName evidence="1">Uncharacterized protein</fullName>
    </submittedName>
</protein>
<evidence type="ECO:0000313" key="2">
    <source>
        <dbReference type="Proteomes" id="UP001241377"/>
    </source>
</evidence>
<evidence type="ECO:0000313" key="1">
    <source>
        <dbReference type="EMBL" id="KAJ9107180.1"/>
    </source>
</evidence>
<accession>A0ACC2W7A1</accession>
<dbReference type="Proteomes" id="UP001241377">
    <property type="component" value="Unassembled WGS sequence"/>
</dbReference>
<keyword evidence="2" id="KW-1185">Reference proteome</keyword>
<reference evidence="1" key="1">
    <citation type="submission" date="2023-04" db="EMBL/GenBank/DDBJ databases">
        <title>Draft Genome sequencing of Naganishia species isolated from polar environments using Oxford Nanopore Technology.</title>
        <authorList>
            <person name="Leo P."/>
            <person name="Venkateswaran K."/>
        </authorList>
    </citation>
    <scope>NUCLEOTIDE SEQUENCE</scope>
    <source>
        <strain evidence="1">MNA-CCFEE 5261</strain>
    </source>
</reference>
<gene>
    <name evidence="1" type="ORF">QFC19_002840</name>
</gene>
<name>A0ACC2W7A1_9TREE</name>
<sequence>MLEWQKIPNVDDRLKWYQNSGKLKLNFFLSVIFVGMILNGYDGSIIAGLQALDPWHEDLGFPSATQIGLLNACGSFSGILAGPLIAFIDERFGRRWGIRFYGYTILIGSVIGCIAGIAGVNGYALFITGRVIIGFGLAAFLMTSMITVQEISHPRSRTFVAQSWNSYYIIGLTIASFIILGCSYLSGSWSWRIPYILQVPLALYVLIGVQFIPESPRWLLSKGRQEEAFNFLVTYHGNGDREDELVLFEFEEMKETLQAEAEARAEKWSSIVKTPGSRHRLGLAALMTFLTNVSIPVDRIMASLTEMPPTFTQLSGSSIIYWYYTVIFDQVGITGASTQTGIAAGLNVFTWFCQIGATFASKRIGRRTIILCVWPVLLLCLGGLCATAGVYANSDSSNKAAGIATVALVWVYLGTFNLSNPVLYSYPAEVQTYAMRTKGLLVWNTLSQCMGAYVTWVDAIALDKIDCRSGYKYYGVYMPLVAIQWVLAYKYMLEVKGLTLEEIHLVFDGPEATAPILNRLSDQEHGDAYRAAEYDSKTSEEGK</sequence>
<proteinExistence type="predicted"/>
<comment type="caution">
    <text evidence="1">The sequence shown here is derived from an EMBL/GenBank/DDBJ whole genome shotgun (WGS) entry which is preliminary data.</text>
</comment>
<dbReference type="EMBL" id="JASBWR010000025">
    <property type="protein sequence ID" value="KAJ9107180.1"/>
    <property type="molecule type" value="Genomic_DNA"/>
</dbReference>